<evidence type="ECO:0000313" key="6">
    <source>
        <dbReference type="Proteomes" id="UP000031866"/>
    </source>
</evidence>
<dbReference type="AlphaFoldDB" id="A0A0B5Q6L6"/>
<evidence type="ECO:0000313" key="4">
    <source>
        <dbReference type="EMBL" id="MBC2476155.1"/>
    </source>
</evidence>
<evidence type="ECO:0000313" key="5">
    <source>
        <dbReference type="EMBL" id="NRV07896.1"/>
    </source>
</evidence>
<dbReference type="PANTHER" id="PTHR40066:SF1">
    <property type="entry name" value="UPF0473 PROTEIN CBO2561_CLC_2432"/>
    <property type="match status" value="1"/>
</dbReference>
<gene>
    <name evidence="5" type="ORF">DFH45_000859</name>
    <name evidence="4" type="ORF">HGI39_15890</name>
    <name evidence="3" type="ORF">LF65_01231</name>
</gene>
<dbReference type="RefSeq" id="WP_017210790.1">
    <property type="nucleotide sequence ID" value="NZ_BKAK01000067.1"/>
</dbReference>
<reference evidence="5" key="4">
    <citation type="submission" date="2020-05" db="EMBL/GenBank/DDBJ databases">
        <title>Genomic insights into acetone-butanol-ethanol (ABE) fermentation by sequencing solventogenic clostridia strains.</title>
        <authorList>
            <person name="Brown S."/>
        </authorList>
    </citation>
    <scope>NUCLEOTIDE SEQUENCE</scope>
    <source>
        <strain evidence="5">DJ126</strain>
    </source>
</reference>
<dbReference type="EMBL" id="CP010086">
    <property type="protein sequence ID" value="AJG97844.1"/>
    <property type="molecule type" value="Genomic_DNA"/>
</dbReference>
<dbReference type="Proteomes" id="UP000821656">
    <property type="component" value="Unassembled WGS sequence"/>
</dbReference>
<proteinExistence type="inferred from homology"/>
<dbReference type="KEGG" id="cbei:LF65_01231"/>
<accession>A0A0B5Q6L6</accession>
<dbReference type="PANTHER" id="PTHR40066">
    <property type="entry name" value="UPF0473 PROTEIN CBO2561/CLC_2432"/>
    <property type="match status" value="1"/>
</dbReference>
<dbReference type="Proteomes" id="UP000031866">
    <property type="component" value="Chromosome"/>
</dbReference>
<dbReference type="OrthoDB" id="9811971at2"/>
<reference evidence="4" key="5">
    <citation type="journal article" date="2022" name="Nat. Biotechnol.">
        <title>Carbon-negative production of acetone and isopropanol by gas fermentation at industrial pilot scale.</title>
        <authorList>
            <person name="Liew F.E."/>
            <person name="Nogle R."/>
            <person name="Abdalla T."/>
            <person name="Rasor B.J."/>
            <person name="Canter C."/>
            <person name="Jensen R.O."/>
            <person name="Wang L."/>
            <person name="Strutz J."/>
            <person name="Chirania P."/>
            <person name="De Tissera S."/>
            <person name="Mueller A.P."/>
            <person name="Ruan Z."/>
            <person name="Gao A."/>
            <person name="Tran L."/>
            <person name="Engle N.L."/>
            <person name="Bromley J.C."/>
            <person name="Daniell J."/>
            <person name="Conrado R."/>
            <person name="Tschaplinski T.J."/>
            <person name="Giannone R.J."/>
            <person name="Hettich R.L."/>
            <person name="Karim A.S."/>
            <person name="Simpson S.D."/>
            <person name="Brown S.D."/>
            <person name="Leang C."/>
            <person name="Jewett M.C."/>
            <person name="Kopke M."/>
        </authorList>
    </citation>
    <scope>NUCLEOTIDE SEQUENCE</scope>
    <source>
        <strain evidence="4">DJ015</strain>
    </source>
</reference>
<evidence type="ECO:0000313" key="3">
    <source>
        <dbReference type="EMBL" id="AJG97844.1"/>
    </source>
</evidence>
<dbReference type="HAMAP" id="MF_01448">
    <property type="entry name" value="UPF0473"/>
    <property type="match status" value="1"/>
</dbReference>
<evidence type="ECO:0000256" key="2">
    <source>
        <dbReference type="HAMAP-Rule" id="MF_01448"/>
    </source>
</evidence>
<sequence>MDKEAKYVYIPDQEGNDVKFEVVIYFEIEKLKGQYIIATPAFEETDEAYAFKIFKDEDGSDIFIALEDDDEEFEMVLETYETLMNEDGLIEE</sequence>
<comment type="similarity">
    <text evidence="1 2">Belongs to the UPF0473 family.</text>
</comment>
<reference evidence="4" key="3">
    <citation type="submission" date="2020-04" db="EMBL/GenBank/DDBJ databases">
        <authorList>
            <person name="Brown S."/>
        </authorList>
    </citation>
    <scope>NUCLEOTIDE SEQUENCE</scope>
    <source>
        <strain evidence="4">DJ015</strain>
    </source>
</reference>
<reference evidence="6" key="1">
    <citation type="submission" date="2014-12" db="EMBL/GenBank/DDBJ databases">
        <title>Genome sequence of Clostridium beijerinckii strain 59B.</title>
        <authorList>
            <person name="Little G.T."/>
            <person name="Minton N.P."/>
        </authorList>
    </citation>
    <scope>NUCLEOTIDE SEQUENCE [LARGE SCALE GENOMIC DNA]</scope>
    <source>
        <strain evidence="6">59B</strain>
    </source>
</reference>
<organism evidence="3 6">
    <name type="scientific">Clostridium beijerinckii</name>
    <name type="common">Clostridium MP</name>
    <dbReference type="NCBI Taxonomy" id="1520"/>
    <lineage>
        <taxon>Bacteria</taxon>
        <taxon>Bacillati</taxon>
        <taxon>Bacillota</taxon>
        <taxon>Clostridia</taxon>
        <taxon>Eubacteriales</taxon>
        <taxon>Clostridiaceae</taxon>
        <taxon>Clostridium</taxon>
    </lineage>
</organism>
<protein>
    <recommendedName>
        <fullName evidence="2">UPF0473 protein DFH45_000859</fullName>
    </recommendedName>
</protein>
<dbReference type="EMBL" id="JABAGV010000044">
    <property type="protein sequence ID" value="MBC2476155.1"/>
    <property type="molecule type" value="Genomic_DNA"/>
</dbReference>
<dbReference type="GeneID" id="66344094"/>
<dbReference type="Pfam" id="PF06949">
    <property type="entry name" value="DUF1292"/>
    <property type="match status" value="1"/>
</dbReference>
<dbReference type="Proteomes" id="UP001194098">
    <property type="component" value="Unassembled WGS sequence"/>
</dbReference>
<dbReference type="STRING" id="1520.LF65_01231"/>
<name>A0A0B5Q6L6_CLOBE</name>
<reference evidence="3" key="2">
    <citation type="submission" date="2016-02" db="EMBL/GenBank/DDBJ databases">
        <title>Genome sequence of Clostridium beijerinckii strain 59B.</title>
        <authorList>
            <person name="Little G.T."/>
            <person name="Minton N.P."/>
        </authorList>
    </citation>
    <scope>NUCLEOTIDE SEQUENCE</scope>
    <source>
        <strain evidence="3">NCIMB 14988</strain>
    </source>
</reference>
<dbReference type="EMBL" id="JABSXK010000001">
    <property type="protein sequence ID" value="NRV07896.1"/>
    <property type="molecule type" value="Genomic_DNA"/>
</dbReference>
<dbReference type="InterPro" id="IPR009711">
    <property type="entry name" value="UPF0473"/>
</dbReference>
<evidence type="ECO:0000256" key="1">
    <source>
        <dbReference type="ARBA" id="ARBA00008439"/>
    </source>
</evidence>